<proteinExistence type="predicted"/>
<dbReference type="AlphaFoldDB" id="A0A5E8CHQ0"/>
<dbReference type="EMBL" id="CABVLZ010000001">
    <property type="protein sequence ID" value="VVU94577.1"/>
    <property type="molecule type" value="Genomic_DNA"/>
</dbReference>
<sequence length="447" mass="52042">MVNINKYKVIKGGSSEIQLANPFIKIGTNTFTLTGKLIDPSQPGRFIIVIDSENEANEHIQFLVYKSNSEVGIWRYMALTYDNAKIQTVLIDPSFYEKDAESIKNIILDESVPLRNDAEELIPPHIKHVIIYKGDNYVTTTFLSIELQKFITESHHILPEYEFRIGDILQGLAWNTPQNLEFIFNTDRKYDNTTNPSFEIANKLEICGNIGLNIKLLYAILKKFYRDVNGKSFYKLNSIIIAHEEIKLQILTYWKEHIFPSIISRYLALSQPEKYDAYEHIFTAISDSSNEPTFIVASMYNLFVTTQFSDNFLINLDTSVQLYTNKIVYDNAQIDIVINSCDFNQKESSNTYRLFYYSYTYLNSTSERYNGEYRLPLYVISLNENDSEINRCGVYNKYMNMGAYLCKIMDYKLQAYFLYDQDRTVSVDGQPVYNFVGDLFNNIWPFN</sequence>
<evidence type="ECO:0000313" key="1">
    <source>
        <dbReference type="EMBL" id="VVU94577.1"/>
    </source>
</evidence>
<gene>
    <name evidence="1" type="ORF">CPAV1605_302</name>
</gene>
<organism evidence="1">
    <name type="scientific">seawater metagenome</name>
    <dbReference type="NCBI Taxonomy" id="1561972"/>
    <lineage>
        <taxon>unclassified sequences</taxon>
        <taxon>metagenomes</taxon>
        <taxon>ecological metagenomes</taxon>
    </lineage>
</organism>
<name>A0A5E8CHQ0_9ZZZZ</name>
<reference evidence="1" key="1">
    <citation type="submission" date="2019-09" db="EMBL/GenBank/DDBJ databases">
        <authorList>
            <person name="Needham M D."/>
        </authorList>
    </citation>
    <scope>NUCLEOTIDE SEQUENCE</scope>
</reference>
<protein>
    <submittedName>
        <fullName evidence="1">Uncharacterized protein</fullName>
    </submittedName>
</protein>
<accession>A0A5E8CHQ0</accession>